<dbReference type="PROSITE" id="PS51257">
    <property type="entry name" value="PROKAR_LIPOPROTEIN"/>
    <property type="match status" value="1"/>
</dbReference>
<evidence type="ECO:0000313" key="1">
    <source>
        <dbReference type="EMBL" id="KKO00818.1"/>
    </source>
</evidence>
<evidence type="ECO:0008006" key="2">
    <source>
        <dbReference type="Google" id="ProtNLM"/>
    </source>
</evidence>
<dbReference type="InterPro" id="IPR025345">
    <property type="entry name" value="DUF4249"/>
</dbReference>
<sequence length="281" mass="31948">MRNYIKIILLGIIVSFTSCTDVIDVEVQQASTRLVIQASLDWEKGTIGNEQAVTLSTSTEFFNTSNNTAVNGAFVSVTNTMSGEEIIFTDQNNGDYTTDEFVPILNETYQLLVIYDGETYTAEETMTAVTEITRLYQDREDGFDDEELELHVEYTDPEDEENYYLFKFQREGDLLPQFEVGDDYFINGNQVDEWFEIDEDDDTEKIDVLVPGDVVTIEMHGISEAYFDYMNILVDQIGGVSIFSSTPVALKGNCINITNPDNYAHGYFRLTEVNRASYTFE</sequence>
<protein>
    <recommendedName>
        <fullName evidence="2">DUF4249 domain-containing protein</fullName>
    </recommendedName>
</protein>
<dbReference type="Pfam" id="PF14054">
    <property type="entry name" value="DUF4249"/>
    <property type="match status" value="1"/>
</dbReference>
<comment type="caution">
    <text evidence="1">The sequence shown here is derived from an EMBL/GenBank/DDBJ whole genome shotgun (WGS) entry which is preliminary data.</text>
</comment>
<gene>
    <name evidence="1" type="ORF">LCGC14_0122240</name>
</gene>
<organism evidence="1">
    <name type="scientific">marine sediment metagenome</name>
    <dbReference type="NCBI Taxonomy" id="412755"/>
    <lineage>
        <taxon>unclassified sequences</taxon>
        <taxon>metagenomes</taxon>
        <taxon>ecological metagenomes</taxon>
    </lineage>
</organism>
<name>A0A0F9VLU4_9ZZZZ</name>
<dbReference type="AlphaFoldDB" id="A0A0F9VLU4"/>
<proteinExistence type="predicted"/>
<dbReference type="EMBL" id="LAZR01000038">
    <property type="protein sequence ID" value="KKO00818.1"/>
    <property type="molecule type" value="Genomic_DNA"/>
</dbReference>
<reference evidence="1" key="1">
    <citation type="journal article" date="2015" name="Nature">
        <title>Complex archaea that bridge the gap between prokaryotes and eukaryotes.</title>
        <authorList>
            <person name="Spang A."/>
            <person name="Saw J.H."/>
            <person name="Jorgensen S.L."/>
            <person name="Zaremba-Niedzwiedzka K."/>
            <person name="Martijn J."/>
            <person name="Lind A.E."/>
            <person name="van Eijk R."/>
            <person name="Schleper C."/>
            <person name="Guy L."/>
            <person name="Ettema T.J."/>
        </authorList>
    </citation>
    <scope>NUCLEOTIDE SEQUENCE</scope>
</reference>
<accession>A0A0F9VLU4</accession>